<gene>
    <name evidence="7" type="ORF">ASPSYDRAFT_1168159</name>
</gene>
<sequence>MDLPTMRGRRRIPSGLVLDLSSYHPWFPGNFTQIQTKWFSVFLPVVDGVWAPMGYCVFCEARFITGLLLMFINILKKNVFLAEDRVLCSQLVAKGGFKWHLGRGKAAKGEKGVPQRAAEFVSQHRRLLNGSFAVTLYAMMHFGRIYRSGHNIIRLFFLDVQMIYNVCQLIMIWFSLVSVALTDKLGDYGPGWHAEQPQQGRGLALGQ</sequence>
<dbReference type="VEuPathDB" id="FungiDB:ASPSYDRAFT_1168159"/>
<comment type="function">
    <text evidence="6">Polymerizes chitin, a structural polymer of the cell wall and septum, by transferring the sugar moiety of UDP-GlcNAc to the non-reducing end of the growing chitin polymer.</text>
</comment>
<keyword evidence="6" id="KW-0961">Cell wall biogenesis/degradation</keyword>
<dbReference type="STRING" id="1036612.A0A1L9TTN5"/>
<dbReference type="AlphaFoldDB" id="A0A1L9TTN5"/>
<keyword evidence="5 6" id="KW-0472">Membrane</keyword>
<accession>A0A1L9TTN5</accession>
<evidence type="ECO:0000256" key="6">
    <source>
        <dbReference type="RuleBase" id="RU366040"/>
    </source>
</evidence>
<dbReference type="EMBL" id="KV878583">
    <property type="protein sequence ID" value="OJJ62643.1"/>
    <property type="molecule type" value="Genomic_DNA"/>
</dbReference>
<dbReference type="EC" id="2.4.1.16" evidence="6"/>
<organism evidence="7 8">
    <name type="scientific">Aspergillus sydowii CBS 593.65</name>
    <dbReference type="NCBI Taxonomy" id="1036612"/>
    <lineage>
        <taxon>Eukaryota</taxon>
        <taxon>Fungi</taxon>
        <taxon>Dikarya</taxon>
        <taxon>Ascomycota</taxon>
        <taxon>Pezizomycotina</taxon>
        <taxon>Eurotiomycetes</taxon>
        <taxon>Eurotiomycetidae</taxon>
        <taxon>Eurotiales</taxon>
        <taxon>Aspergillaceae</taxon>
        <taxon>Aspergillus</taxon>
        <taxon>Aspergillus subgen. Nidulantes</taxon>
    </lineage>
</organism>
<proteinExistence type="inferred from homology"/>
<protein>
    <recommendedName>
        <fullName evidence="6">Chitin synthase</fullName>
        <ecNumber evidence="6">2.4.1.16</ecNumber>
    </recommendedName>
</protein>
<dbReference type="GeneID" id="63756276"/>
<evidence type="ECO:0000256" key="5">
    <source>
        <dbReference type="ARBA" id="ARBA00023136"/>
    </source>
</evidence>
<dbReference type="InterPro" id="IPR004835">
    <property type="entry name" value="Chitin_synth"/>
</dbReference>
<evidence type="ECO:0000313" key="8">
    <source>
        <dbReference type="Proteomes" id="UP000184356"/>
    </source>
</evidence>
<keyword evidence="4 6" id="KW-0812">Transmembrane</keyword>
<dbReference type="GO" id="GO:0004100">
    <property type="term" value="F:chitin synthase activity"/>
    <property type="evidence" value="ECO:0007669"/>
    <property type="project" value="InterPro"/>
</dbReference>
<name>A0A1L9TTN5_9EURO</name>
<reference evidence="8" key="1">
    <citation type="journal article" date="2017" name="Genome Biol.">
        <title>Comparative genomics reveals high biological diversity and specific adaptations in the industrially and medically important fungal genus Aspergillus.</title>
        <authorList>
            <person name="de Vries R.P."/>
            <person name="Riley R."/>
            <person name="Wiebenga A."/>
            <person name="Aguilar-Osorio G."/>
            <person name="Amillis S."/>
            <person name="Uchima C.A."/>
            <person name="Anderluh G."/>
            <person name="Asadollahi M."/>
            <person name="Askin M."/>
            <person name="Barry K."/>
            <person name="Battaglia E."/>
            <person name="Bayram O."/>
            <person name="Benocci T."/>
            <person name="Braus-Stromeyer S.A."/>
            <person name="Caldana C."/>
            <person name="Canovas D."/>
            <person name="Cerqueira G.C."/>
            <person name="Chen F."/>
            <person name="Chen W."/>
            <person name="Choi C."/>
            <person name="Clum A."/>
            <person name="Dos Santos R.A."/>
            <person name="Damasio A.R."/>
            <person name="Diallinas G."/>
            <person name="Emri T."/>
            <person name="Fekete E."/>
            <person name="Flipphi M."/>
            <person name="Freyberg S."/>
            <person name="Gallo A."/>
            <person name="Gournas C."/>
            <person name="Habgood R."/>
            <person name="Hainaut M."/>
            <person name="Harispe M.L."/>
            <person name="Henrissat B."/>
            <person name="Hilden K.S."/>
            <person name="Hope R."/>
            <person name="Hossain A."/>
            <person name="Karabika E."/>
            <person name="Karaffa L."/>
            <person name="Karanyi Z."/>
            <person name="Krasevec N."/>
            <person name="Kuo A."/>
            <person name="Kusch H."/>
            <person name="LaButti K."/>
            <person name="Lagendijk E.L."/>
            <person name="Lapidus A."/>
            <person name="Levasseur A."/>
            <person name="Lindquist E."/>
            <person name="Lipzen A."/>
            <person name="Logrieco A.F."/>
            <person name="MacCabe A."/>
            <person name="Maekelae M.R."/>
            <person name="Malavazi I."/>
            <person name="Melin P."/>
            <person name="Meyer V."/>
            <person name="Mielnichuk N."/>
            <person name="Miskei M."/>
            <person name="Molnar A.P."/>
            <person name="Mule G."/>
            <person name="Ngan C.Y."/>
            <person name="Orejas M."/>
            <person name="Orosz E."/>
            <person name="Ouedraogo J.P."/>
            <person name="Overkamp K.M."/>
            <person name="Park H.-S."/>
            <person name="Perrone G."/>
            <person name="Piumi F."/>
            <person name="Punt P.J."/>
            <person name="Ram A.F."/>
            <person name="Ramon A."/>
            <person name="Rauscher S."/>
            <person name="Record E."/>
            <person name="Riano-Pachon D.M."/>
            <person name="Robert V."/>
            <person name="Roehrig J."/>
            <person name="Ruller R."/>
            <person name="Salamov A."/>
            <person name="Salih N.S."/>
            <person name="Samson R.A."/>
            <person name="Sandor E."/>
            <person name="Sanguinetti M."/>
            <person name="Schuetze T."/>
            <person name="Sepcic K."/>
            <person name="Shelest E."/>
            <person name="Sherlock G."/>
            <person name="Sophianopoulou V."/>
            <person name="Squina F.M."/>
            <person name="Sun H."/>
            <person name="Susca A."/>
            <person name="Todd R.B."/>
            <person name="Tsang A."/>
            <person name="Unkles S.E."/>
            <person name="van de Wiele N."/>
            <person name="van Rossen-Uffink D."/>
            <person name="Oliveira J.V."/>
            <person name="Vesth T.C."/>
            <person name="Visser J."/>
            <person name="Yu J.-H."/>
            <person name="Zhou M."/>
            <person name="Andersen M.R."/>
            <person name="Archer D.B."/>
            <person name="Baker S.E."/>
            <person name="Benoit I."/>
            <person name="Brakhage A.A."/>
            <person name="Braus G.H."/>
            <person name="Fischer R."/>
            <person name="Frisvad J.C."/>
            <person name="Goldman G.H."/>
            <person name="Houbraken J."/>
            <person name="Oakley B."/>
            <person name="Pocsi I."/>
            <person name="Scazzocchio C."/>
            <person name="Seiboth B."/>
            <person name="vanKuyk P.A."/>
            <person name="Wortman J."/>
            <person name="Dyer P.S."/>
            <person name="Grigoriev I.V."/>
        </authorList>
    </citation>
    <scope>NUCLEOTIDE SEQUENCE [LARGE SCALE GENOMIC DNA]</scope>
    <source>
        <strain evidence="8">CBS 593.65</strain>
    </source>
</reference>
<dbReference type="GO" id="GO:0005886">
    <property type="term" value="C:plasma membrane"/>
    <property type="evidence" value="ECO:0007669"/>
    <property type="project" value="UniProtKB-SubCell"/>
</dbReference>
<evidence type="ECO:0000313" key="7">
    <source>
        <dbReference type="EMBL" id="OJJ62643.1"/>
    </source>
</evidence>
<keyword evidence="3 6" id="KW-0808">Transferase</keyword>
<comment type="caution">
    <text evidence="6">Lacks conserved residue(s) required for the propagation of feature annotation.</text>
</comment>
<keyword evidence="8" id="KW-1185">Reference proteome</keyword>
<dbReference type="Proteomes" id="UP000184356">
    <property type="component" value="Unassembled WGS sequence"/>
</dbReference>
<dbReference type="RefSeq" id="XP_040706449.1">
    <property type="nucleotide sequence ID" value="XM_040840203.1"/>
</dbReference>
<feature type="transmembrane region" description="Helical" evidence="6">
    <location>
        <begin position="162"/>
        <end position="181"/>
    </location>
</feature>
<keyword evidence="6" id="KW-1133">Transmembrane helix</keyword>
<comment type="subcellular location">
    <subcellularLocation>
        <location evidence="1 6">Cell membrane</location>
        <topology evidence="1 6">Multi-pass membrane protein</topology>
    </subcellularLocation>
</comment>
<evidence type="ECO:0000256" key="3">
    <source>
        <dbReference type="ARBA" id="ARBA00022679"/>
    </source>
</evidence>
<dbReference type="OrthoDB" id="26569at2759"/>
<keyword evidence="2 6" id="KW-1003">Cell membrane</keyword>
<evidence type="ECO:0000256" key="4">
    <source>
        <dbReference type="ARBA" id="ARBA00022692"/>
    </source>
</evidence>
<evidence type="ECO:0000256" key="1">
    <source>
        <dbReference type="ARBA" id="ARBA00004651"/>
    </source>
</evidence>
<dbReference type="PANTHER" id="PTHR22914:SF39">
    <property type="entry name" value="CHITIN SYNTHASE"/>
    <property type="match status" value="1"/>
</dbReference>
<dbReference type="PANTHER" id="PTHR22914">
    <property type="entry name" value="CHITIN SYNTHASE"/>
    <property type="match status" value="1"/>
</dbReference>
<comment type="similarity">
    <text evidence="6">Belongs to the chitin synthase family.</text>
</comment>
<dbReference type="GO" id="GO:0006031">
    <property type="term" value="P:chitin biosynthetic process"/>
    <property type="evidence" value="ECO:0007669"/>
    <property type="project" value="TreeGrafter"/>
</dbReference>
<comment type="catalytic activity">
    <reaction evidence="6">
        <text>[(1-&gt;4)-N-acetyl-beta-D-glucosaminyl](n) + UDP-N-acetyl-alpha-D-glucosamine = [(1-&gt;4)-N-acetyl-beta-D-glucosaminyl](n+1) + UDP + H(+)</text>
        <dbReference type="Rhea" id="RHEA:16637"/>
        <dbReference type="Rhea" id="RHEA-COMP:9593"/>
        <dbReference type="Rhea" id="RHEA-COMP:9595"/>
        <dbReference type="ChEBI" id="CHEBI:15378"/>
        <dbReference type="ChEBI" id="CHEBI:17029"/>
        <dbReference type="ChEBI" id="CHEBI:57705"/>
        <dbReference type="ChEBI" id="CHEBI:58223"/>
        <dbReference type="EC" id="2.4.1.16"/>
    </reaction>
</comment>
<evidence type="ECO:0000256" key="2">
    <source>
        <dbReference type="ARBA" id="ARBA00022475"/>
    </source>
</evidence>
<dbReference type="GO" id="GO:0030428">
    <property type="term" value="C:cell septum"/>
    <property type="evidence" value="ECO:0007669"/>
    <property type="project" value="TreeGrafter"/>
</dbReference>
<dbReference type="Pfam" id="PF01644">
    <property type="entry name" value="Chitin_synth_1"/>
    <property type="match status" value="1"/>
</dbReference>
<keyword evidence="6" id="KW-0328">Glycosyltransferase</keyword>